<dbReference type="Proteomes" id="UP000586305">
    <property type="component" value="Unassembled WGS sequence"/>
</dbReference>
<evidence type="ECO:0000313" key="2">
    <source>
        <dbReference type="Proteomes" id="UP000586305"/>
    </source>
</evidence>
<reference evidence="1 2" key="1">
    <citation type="submission" date="2020-04" db="EMBL/GenBank/DDBJ databases">
        <title>Pseudoalteromonas caenipelagi sp. nov., isolated from a tidal flat.</title>
        <authorList>
            <person name="Park S."/>
            <person name="Yoon J.-H."/>
        </authorList>
    </citation>
    <scope>NUCLEOTIDE SEQUENCE [LARGE SCALE GENOMIC DNA]</scope>
    <source>
        <strain evidence="1 2">JBTF-M23</strain>
    </source>
</reference>
<dbReference type="Pfam" id="PF11279">
    <property type="entry name" value="DUF3080"/>
    <property type="match status" value="1"/>
</dbReference>
<evidence type="ECO:0000313" key="1">
    <source>
        <dbReference type="EMBL" id="NOU49298.1"/>
    </source>
</evidence>
<protein>
    <submittedName>
        <fullName evidence="1">DUF3080 domain-containing protein</fullName>
    </submittedName>
</protein>
<dbReference type="AlphaFoldDB" id="A0A849V8P5"/>
<dbReference type="RefSeq" id="WP_171624386.1">
    <property type="nucleotide sequence ID" value="NZ_JABBPG010000001.1"/>
</dbReference>
<accession>A0A849V8P5</accession>
<name>A0A849V8P5_9GAMM</name>
<comment type="caution">
    <text evidence="1">The sequence shown here is derived from an EMBL/GenBank/DDBJ whole genome shotgun (WGS) entry which is preliminary data.</text>
</comment>
<organism evidence="1 2">
    <name type="scientific">Pseudoalteromonas caenipelagi</name>
    <dbReference type="NCBI Taxonomy" id="2726988"/>
    <lineage>
        <taxon>Bacteria</taxon>
        <taxon>Pseudomonadati</taxon>
        <taxon>Pseudomonadota</taxon>
        <taxon>Gammaproteobacteria</taxon>
        <taxon>Alteromonadales</taxon>
        <taxon>Pseudoalteromonadaceae</taxon>
        <taxon>Pseudoalteromonas</taxon>
    </lineage>
</organism>
<sequence>MRLSYLVVSCFVLLTGCTPAPSDIYEEYQRRLENVTLKNGILDNALTPLKFKHVKKPKSQVTLSVLELTRLDHCALMNIIAANNNQLGKVRVPSEQLKYAINFIVHAQHCLNHPETIDDTVKAKLATALEEKKSQLTKYFEQMVFNERELSKMLLLTSQEIALEDHQDPLTKALEALTTLTHLYTKIALSEPDYSQLEDPQLITDALATLNKNNSVSRLITSARKQISSNNLTTQWLNTIEPSKTFCQQNKNKKKAQILSNIFNKFYLSQLQGYQSKLTNMLREVSPLLFVLWRSEPQLSRRFNVESSDSYYQQLKHSAVQHVTWWQKFYKTCKIQP</sequence>
<keyword evidence="2" id="KW-1185">Reference proteome</keyword>
<dbReference type="EMBL" id="JABBPG010000001">
    <property type="protein sequence ID" value="NOU49298.1"/>
    <property type="molecule type" value="Genomic_DNA"/>
</dbReference>
<dbReference type="PROSITE" id="PS51257">
    <property type="entry name" value="PROKAR_LIPOPROTEIN"/>
    <property type="match status" value="1"/>
</dbReference>
<gene>
    <name evidence="1" type="ORF">HG263_01855</name>
</gene>
<proteinExistence type="predicted"/>
<dbReference type="InterPro" id="IPR021431">
    <property type="entry name" value="DUF3080"/>
</dbReference>